<reference evidence="2" key="1">
    <citation type="journal article" date="2024" name="IScience">
        <title>Strigolactones Initiate the Formation of Haustorium-like Structures in Castilleja.</title>
        <authorList>
            <person name="Buerger M."/>
            <person name="Peterson D."/>
            <person name="Chory J."/>
        </authorList>
    </citation>
    <scope>NUCLEOTIDE SEQUENCE [LARGE SCALE GENOMIC DNA]</scope>
</reference>
<evidence type="ECO:0000313" key="2">
    <source>
        <dbReference type="Proteomes" id="UP001632038"/>
    </source>
</evidence>
<keyword evidence="2" id="KW-1185">Reference proteome</keyword>
<dbReference type="Proteomes" id="UP001632038">
    <property type="component" value="Unassembled WGS sequence"/>
</dbReference>
<proteinExistence type="predicted"/>
<protein>
    <submittedName>
        <fullName evidence="1">Uncharacterized protein</fullName>
    </submittedName>
</protein>
<evidence type="ECO:0000313" key="1">
    <source>
        <dbReference type="EMBL" id="KAL3640087.1"/>
    </source>
</evidence>
<name>A0ABD3DEE9_9LAMI</name>
<sequence>MGVVGGIHQRVGPVRHRPGGSTIMVYRHFRSTLRIILYRILTQLDIHHRTISLLGITRPHLSSHMHITCLHLKPVLRKRSSTEGIQESRTTIIH</sequence>
<dbReference type="AlphaFoldDB" id="A0ABD3DEE9"/>
<dbReference type="EMBL" id="JAVIJP010000017">
    <property type="protein sequence ID" value="KAL3640087.1"/>
    <property type="molecule type" value="Genomic_DNA"/>
</dbReference>
<gene>
    <name evidence="1" type="ORF">CASFOL_015055</name>
</gene>
<accession>A0ABD3DEE9</accession>
<comment type="caution">
    <text evidence="1">The sequence shown here is derived from an EMBL/GenBank/DDBJ whole genome shotgun (WGS) entry which is preliminary data.</text>
</comment>
<organism evidence="1 2">
    <name type="scientific">Castilleja foliolosa</name>
    <dbReference type="NCBI Taxonomy" id="1961234"/>
    <lineage>
        <taxon>Eukaryota</taxon>
        <taxon>Viridiplantae</taxon>
        <taxon>Streptophyta</taxon>
        <taxon>Embryophyta</taxon>
        <taxon>Tracheophyta</taxon>
        <taxon>Spermatophyta</taxon>
        <taxon>Magnoliopsida</taxon>
        <taxon>eudicotyledons</taxon>
        <taxon>Gunneridae</taxon>
        <taxon>Pentapetalae</taxon>
        <taxon>asterids</taxon>
        <taxon>lamiids</taxon>
        <taxon>Lamiales</taxon>
        <taxon>Orobanchaceae</taxon>
        <taxon>Pedicularideae</taxon>
        <taxon>Castillejinae</taxon>
        <taxon>Castilleja</taxon>
    </lineage>
</organism>